<dbReference type="EC" id="3.5.1.54" evidence="3"/>
<evidence type="ECO:0000313" key="4">
    <source>
        <dbReference type="Proteomes" id="UP000249260"/>
    </source>
</evidence>
<proteinExistence type="predicted"/>
<protein>
    <submittedName>
        <fullName evidence="3">Allophanate hydrolase</fullName>
        <ecNumber evidence="3">3.5.1.54</ecNumber>
    </submittedName>
</protein>
<reference evidence="3 4" key="1">
    <citation type="submission" date="2018-06" db="EMBL/GenBank/DDBJ databases">
        <title>Paenibacillus montanisoli sp. nov., isolated from mountain area soil.</title>
        <authorList>
            <person name="Wu M."/>
        </authorList>
    </citation>
    <scope>NUCLEOTIDE SEQUENCE [LARGE SCALE GENOMIC DNA]</scope>
    <source>
        <strain evidence="3 4">RA17</strain>
    </source>
</reference>
<dbReference type="SUPFAM" id="SSF75304">
    <property type="entry name" value="Amidase signature (AS) enzymes"/>
    <property type="match status" value="1"/>
</dbReference>
<dbReference type="InterPro" id="IPR014085">
    <property type="entry name" value="Allophanate_hydrolase"/>
</dbReference>
<dbReference type="Gene3D" id="3.10.490.10">
    <property type="entry name" value="Gamma-glutamyl cyclotransferase-like"/>
    <property type="match status" value="1"/>
</dbReference>
<dbReference type="Pfam" id="PF01425">
    <property type="entry name" value="Amidase"/>
    <property type="match status" value="1"/>
</dbReference>
<sequence>MTEMKWPNKLTLAWLREQYASKMLTPREVMEEIVRRAEADADMNIWITPPSMALIEPYLERLTQIAPDHSPLWGIPFAVKDNIDLAGVPTTAGCAEFAYTPKESAIVVQRLVNAGAIPVGKANLDQFATGLVGTRSPYGETHNALRGELISGGSSSGSAVAVARGQAAFALGTDTAGSGRVPAALNGLVGYKPSVGAWPTKGVVPACASLDCVTVFANSLDDALAVDRFARGAEESDPWSRAIPHPFTARMPASVCLPGNAPDFYGPYASSYEKAWAKAVQAAESMGVTVAYVDAELFAEAAAILYGGPWVAERWASLGPFIESHPGAAFPVTEQVLRTGSSPVYTAASVFEAAHKLQRLKLEAKRLLKDAVLMLPTCGGTWSRDEVRANPVRANSDMGRYTNHCNLLDLAAVAVQAGEAEEALPFGVTLFAAAENESLLIGAAKRFIMAIGESSFPAVGAAKRLEQEAEAQSAASNGEPVTVSGEAQLQQQLGPVAPAATLVAVCGLHMRGFPLEKQMEACGAVFVREAISAAKYRLIKLSATPAKPGMIKQKQGGASIALELWEMPLAAFGGFAASIPAPLGIGKVELSDGTEVPGFICEAYAEAEAGAEDITVYGSWRNAVSQ</sequence>
<dbReference type="AlphaFoldDB" id="A0A328U943"/>
<name>A0A328U943_9BACL</name>
<gene>
    <name evidence="3" type="primary">atzF</name>
    <name evidence="3" type="ORF">DL346_07820</name>
</gene>
<keyword evidence="4" id="KW-1185">Reference proteome</keyword>
<dbReference type="GO" id="GO:0004039">
    <property type="term" value="F:allophanate hydrolase activity"/>
    <property type="evidence" value="ECO:0007669"/>
    <property type="project" value="UniProtKB-EC"/>
</dbReference>
<accession>A0A328U943</accession>
<comment type="caution">
    <text evidence="3">The sequence shown here is derived from an EMBL/GenBank/DDBJ whole genome shotgun (WGS) entry which is preliminary data.</text>
</comment>
<evidence type="ECO:0000313" key="3">
    <source>
        <dbReference type="EMBL" id="RAP78323.1"/>
    </source>
</evidence>
<evidence type="ECO:0000259" key="2">
    <source>
        <dbReference type="Pfam" id="PF21986"/>
    </source>
</evidence>
<dbReference type="Gene3D" id="3.90.1300.10">
    <property type="entry name" value="Amidase signature (AS) domain"/>
    <property type="match status" value="1"/>
</dbReference>
<feature type="domain" description="Allophanate hydrolase C-terminal" evidence="2">
    <location>
        <begin position="502"/>
        <end position="623"/>
    </location>
</feature>
<dbReference type="PANTHER" id="PTHR11895:SF169">
    <property type="entry name" value="GLUTAMYL-TRNA(GLN) AMIDOTRANSFERASE"/>
    <property type="match status" value="1"/>
</dbReference>
<dbReference type="InterPro" id="IPR036928">
    <property type="entry name" value="AS_sf"/>
</dbReference>
<dbReference type="PANTHER" id="PTHR11895">
    <property type="entry name" value="TRANSAMIDASE"/>
    <property type="match status" value="1"/>
</dbReference>
<dbReference type="EMBL" id="QLUW01000001">
    <property type="protein sequence ID" value="RAP78323.1"/>
    <property type="molecule type" value="Genomic_DNA"/>
</dbReference>
<keyword evidence="3" id="KW-0378">Hydrolase</keyword>
<dbReference type="OrthoDB" id="9811471at2"/>
<dbReference type="NCBIfam" id="NF006043">
    <property type="entry name" value="PRK08186.1"/>
    <property type="match status" value="1"/>
</dbReference>
<dbReference type="NCBIfam" id="TIGR02713">
    <property type="entry name" value="allophanate_hyd"/>
    <property type="match status" value="1"/>
</dbReference>
<evidence type="ECO:0000259" key="1">
    <source>
        <dbReference type="Pfam" id="PF01425"/>
    </source>
</evidence>
<dbReference type="Pfam" id="PF21986">
    <property type="entry name" value="AH_C"/>
    <property type="match status" value="1"/>
</dbReference>
<dbReference type="InterPro" id="IPR023631">
    <property type="entry name" value="Amidase_dom"/>
</dbReference>
<dbReference type="RefSeq" id="WP_112881446.1">
    <property type="nucleotide sequence ID" value="NZ_QLUW01000001.1"/>
</dbReference>
<feature type="domain" description="Amidase" evidence="1">
    <location>
        <begin position="28"/>
        <end position="440"/>
    </location>
</feature>
<dbReference type="Proteomes" id="UP000249260">
    <property type="component" value="Unassembled WGS sequence"/>
</dbReference>
<dbReference type="InterPro" id="IPR053844">
    <property type="entry name" value="AH_C"/>
</dbReference>
<dbReference type="Gene3D" id="1.20.58.1700">
    <property type="match status" value="1"/>
</dbReference>
<organism evidence="3 4">
    <name type="scientific">Paenibacillus montanisoli</name>
    <dbReference type="NCBI Taxonomy" id="2081970"/>
    <lineage>
        <taxon>Bacteria</taxon>
        <taxon>Bacillati</taxon>
        <taxon>Bacillota</taxon>
        <taxon>Bacilli</taxon>
        <taxon>Bacillales</taxon>
        <taxon>Paenibacillaceae</taxon>
        <taxon>Paenibacillus</taxon>
    </lineage>
</organism>
<dbReference type="InterPro" id="IPR000120">
    <property type="entry name" value="Amidase"/>
</dbReference>